<dbReference type="Proteomes" id="UP000325030">
    <property type="component" value="Chromosome"/>
</dbReference>
<dbReference type="PANTHER" id="PTHR11358">
    <property type="entry name" value="ARGINASE/AGMATINASE"/>
    <property type="match status" value="1"/>
</dbReference>
<dbReference type="Proteomes" id="UP000322983">
    <property type="component" value="Chromosome"/>
</dbReference>
<reference evidence="7 8" key="2">
    <citation type="journal article" date="2020" name="Int. J. Syst. Evol. Microbiol.">
        <title>Sulfuracidifex tepidarius gen. nov., sp. nov. and transfer of Sulfolobus metallicus Huber and Stetter 1992 to the genus Sulfuracidifex as Sulfuracidifex metallicus comb. nov.</title>
        <authorList>
            <person name="Itoh T."/>
            <person name="Miura T."/>
            <person name="Sakai H.D."/>
            <person name="Kato S."/>
            <person name="Ohkuma M."/>
            <person name="Takashina T."/>
        </authorList>
    </citation>
    <scope>NUCLEOTIDE SEQUENCE</scope>
    <source>
        <strain evidence="6 8">IC-006</strain>
        <strain evidence="7">IC-007</strain>
    </source>
</reference>
<dbReference type="GO" id="GO:0033389">
    <property type="term" value="P:putrescine biosynthetic process from arginine, via agmatine"/>
    <property type="evidence" value="ECO:0007669"/>
    <property type="project" value="TreeGrafter"/>
</dbReference>
<evidence type="ECO:0000256" key="2">
    <source>
        <dbReference type="ARBA" id="ARBA00022723"/>
    </source>
</evidence>
<feature type="binding site" evidence="4">
    <location>
        <position position="226"/>
    </location>
    <ligand>
        <name>Mn(2+)</name>
        <dbReference type="ChEBI" id="CHEBI:29035"/>
        <label>1</label>
    </ligand>
</feature>
<dbReference type="Pfam" id="PF00491">
    <property type="entry name" value="Arginase"/>
    <property type="match status" value="1"/>
</dbReference>
<dbReference type="EMBL" id="AP018930">
    <property type="protein sequence ID" value="BBG26987.1"/>
    <property type="molecule type" value="Genomic_DNA"/>
</dbReference>
<dbReference type="STRING" id="1294262.GCA_001316085_00505"/>
<feature type="binding site" evidence="4">
    <location>
        <position position="142"/>
    </location>
    <ligand>
        <name>Mn(2+)</name>
        <dbReference type="ChEBI" id="CHEBI:29035"/>
        <label>1</label>
    </ligand>
</feature>
<dbReference type="GO" id="GO:0046872">
    <property type="term" value="F:metal ion binding"/>
    <property type="evidence" value="ECO:0007669"/>
    <property type="project" value="UniProtKB-KW"/>
</dbReference>
<reference evidence="9" key="1">
    <citation type="submission" date="2018-09" db="EMBL/GenBank/DDBJ databases">
        <title>Complete Genome Sequencing of Sulfolobus sp. JCM 16834.</title>
        <authorList>
            <person name="Kato S."/>
            <person name="Itoh T."/>
            <person name="Ohkuma M."/>
        </authorList>
    </citation>
    <scope>NUCLEOTIDE SEQUENCE [LARGE SCALE GENOMIC DNA]</scope>
    <source>
        <strain evidence="9">IC-007</strain>
    </source>
</reference>
<keyword evidence="3 5" id="KW-0378">Hydrolase</keyword>
<dbReference type="SUPFAM" id="SSF52768">
    <property type="entry name" value="Arginase/deacetylase"/>
    <property type="match status" value="1"/>
</dbReference>
<dbReference type="OrthoDB" id="7186at2157"/>
<keyword evidence="4" id="KW-0464">Manganese</keyword>
<keyword evidence="8" id="KW-1185">Reference proteome</keyword>
<dbReference type="PANTHER" id="PTHR11358:SF26">
    <property type="entry name" value="GUANIDINO ACID HYDROLASE, MITOCHONDRIAL"/>
    <property type="match status" value="1"/>
</dbReference>
<dbReference type="Gene3D" id="3.40.800.10">
    <property type="entry name" value="Ureohydrolase domain"/>
    <property type="match status" value="1"/>
</dbReference>
<evidence type="ECO:0000256" key="1">
    <source>
        <dbReference type="ARBA" id="ARBA00009227"/>
    </source>
</evidence>
<protein>
    <submittedName>
        <fullName evidence="7">N(1)-aminopropylagmatine ureohydrolase</fullName>
    </submittedName>
</protein>
<feature type="binding site" evidence="4">
    <location>
        <position position="224"/>
    </location>
    <ligand>
        <name>Mn(2+)</name>
        <dbReference type="ChEBI" id="CHEBI:29035"/>
        <label>1</label>
    </ligand>
</feature>
<feature type="binding site" evidence="4">
    <location>
        <position position="138"/>
    </location>
    <ligand>
        <name>Mn(2+)</name>
        <dbReference type="ChEBI" id="CHEBI:29035"/>
        <label>1</label>
    </ligand>
</feature>
<dbReference type="InterPro" id="IPR005925">
    <property type="entry name" value="Agmatinase-rel"/>
</dbReference>
<evidence type="ECO:0000256" key="5">
    <source>
        <dbReference type="RuleBase" id="RU003684"/>
    </source>
</evidence>
<dbReference type="AlphaFoldDB" id="A0A510E3E0"/>
<evidence type="ECO:0000313" key="6">
    <source>
        <dbReference type="EMBL" id="BBG24230.1"/>
    </source>
</evidence>
<name>A0A510E3E0_9CREN</name>
<accession>A0A510DW32</accession>
<evidence type="ECO:0000313" key="9">
    <source>
        <dbReference type="Proteomes" id="UP000325030"/>
    </source>
</evidence>
<keyword evidence="2 4" id="KW-0479">Metal-binding</keyword>
<dbReference type="PROSITE" id="PS51409">
    <property type="entry name" value="ARGINASE_2"/>
    <property type="match status" value="1"/>
</dbReference>
<evidence type="ECO:0000256" key="3">
    <source>
        <dbReference type="ARBA" id="ARBA00022801"/>
    </source>
</evidence>
<dbReference type="CDD" id="cd11593">
    <property type="entry name" value="Agmatinase-like_2"/>
    <property type="match status" value="1"/>
</dbReference>
<accession>A0A510E3E0</accession>
<dbReference type="GO" id="GO:0008783">
    <property type="term" value="F:agmatinase activity"/>
    <property type="evidence" value="ECO:0007669"/>
    <property type="project" value="TreeGrafter"/>
</dbReference>
<organism evidence="7 9">
    <name type="scientific">Sulfuracidifex tepidarius</name>
    <dbReference type="NCBI Taxonomy" id="1294262"/>
    <lineage>
        <taxon>Archaea</taxon>
        <taxon>Thermoproteota</taxon>
        <taxon>Thermoprotei</taxon>
        <taxon>Sulfolobales</taxon>
        <taxon>Sulfolobaceae</taxon>
        <taxon>Sulfuracidifex</taxon>
    </lineage>
</organism>
<feature type="binding site" evidence="4">
    <location>
        <position position="140"/>
    </location>
    <ligand>
        <name>Mn(2+)</name>
        <dbReference type="ChEBI" id="CHEBI:29035"/>
        <label>1</label>
    </ligand>
</feature>
<dbReference type="InterPro" id="IPR006035">
    <property type="entry name" value="Ureohydrolase"/>
</dbReference>
<gene>
    <name evidence="6" type="ORF">IC006_1537</name>
    <name evidence="7" type="ORF">IC007_1514</name>
</gene>
<dbReference type="RefSeq" id="WP_054845091.1">
    <property type="nucleotide sequence ID" value="NZ_AP018929.1"/>
</dbReference>
<dbReference type="PIRSF" id="PIRSF036979">
    <property type="entry name" value="Arginase"/>
    <property type="match status" value="1"/>
</dbReference>
<sequence length="300" mass="33267">MSDSRLLYLNENARKFAGFEKRDSRFVILGLPMDITSSYRPGSRFAPSYIREATQYIEFFSLRSNVDMGEIGFYDAGDVIMHPSSVEENIKRISEVVSYYQSQGRITVSIGGEHTVTAGIMKGVVKEKRSGICVLSFDAHLDLRDDYMGYKYDHACVMRRVSEMGVKIIEVANRAVSREEIEYANKEGIPFITSKEVKLLGYREVAKKVSKSLEECSAIYISYDMDGIDPSFAPGVATPEPEGIDPTTVMDIMSLVVDDRVVGYDVVEVSPPFDPSGITSVLGSKLILETAAAIVKASKK</sequence>
<dbReference type="KEGG" id="step:IC006_1537"/>
<dbReference type="InterPro" id="IPR020855">
    <property type="entry name" value="Ureohydrolase_Mn_BS"/>
</dbReference>
<dbReference type="NCBIfam" id="TIGR01230">
    <property type="entry name" value="agmatinase"/>
    <property type="match status" value="1"/>
</dbReference>
<feature type="binding site" evidence="4">
    <location>
        <position position="114"/>
    </location>
    <ligand>
        <name>Mn(2+)</name>
        <dbReference type="ChEBI" id="CHEBI:29035"/>
        <label>1</label>
    </ligand>
</feature>
<evidence type="ECO:0000313" key="8">
    <source>
        <dbReference type="Proteomes" id="UP000322983"/>
    </source>
</evidence>
<dbReference type="GeneID" id="41717853"/>
<dbReference type="InterPro" id="IPR023696">
    <property type="entry name" value="Ureohydrolase_dom_sf"/>
</dbReference>
<evidence type="ECO:0000256" key="4">
    <source>
        <dbReference type="PIRSR" id="PIRSR036979-1"/>
    </source>
</evidence>
<proteinExistence type="inferred from homology"/>
<comment type="cofactor">
    <cofactor evidence="4">
        <name>Mn(2+)</name>
        <dbReference type="ChEBI" id="CHEBI:29035"/>
    </cofactor>
    <text evidence="4">Binds 2 manganese ions per subunit.</text>
</comment>
<comment type="similarity">
    <text evidence="1">Belongs to the arginase family. Agmatinase subfamily.</text>
</comment>
<dbReference type="EMBL" id="AP018929">
    <property type="protein sequence ID" value="BBG24230.1"/>
    <property type="molecule type" value="Genomic_DNA"/>
</dbReference>
<dbReference type="PROSITE" id="PS01053">
    <property type="entry name" value="ARGINASE_1"/>
    <property type="match status" value="1"/>
</dbReference>
<evidence type="ECO:0000313" key="7">
    <source>
        <dbReference type="EMBL" id="BBG26987.1"/>
    </source>
</evidence>